<dbReference type="GeneID" id="300270419"/>
<comment type="caution">
    <text evidence="1">The sequence shown here is derived from an EMBL/GenBank/DDBJ whole genome shotgun (WGS) entry which is preliminary data.</text>
</comment>
<accession>A0AAW8CIG1</accession>
<proteinExistence type="predicted"/>
<evidence type="ECO:0008006" key="3">
    <source>
        <dbReference type="Google" id="ProtNLM"/>
    </source>
</evidence>
<organism evidence="1 2">
    <name type="scientific">Phocoenobacter atlanticus subsp. atlanticus</name>
    <dbReference type="NCBI Taxonomy" id="3061285"/>
    <lineage>
        <taxon>Bacteria</taxon>
        <taxon>Pseudomonadati</taxon>
        <taxon>Pseudomonadota</taxon>
        <taxon>Gammaproteobacteria</taxon>
        <taxon>Pasteurellales</taxon>
        <taxon>Pasteurellaceae</taxon>
        <taxon>Phocoenobacter</taxon>
        <taxon>Phocoenobacter atlanticus</taxon>
    </lineage>
</organism>
<dbReference type="Proteomes" id="UP001226020">
    <property type="component" value="Unassembled WGS sequence"/>
</dbReference>
<dbReference type="AlphaFoldDB" id="A0AAW8CIG1"/>
<sequence>MKPLKLLFCLLLTSCTIKETAYSPIKDNHSPPIYSGCEQYGKEQLKRCFQTKISQHIYKYSDTLKSYASDKEEPIKITVFFNIEKTGIVKITSVKPEIMKQDIVDILKRLPPIKPAMNNNKPVTAEFRLPIRIQFSK</sequence>
<name>A0AAW8CIG1_9PAST</name>
<dbReference type="RefSeq" id="WP_306346424.1">
    <property type="nucleotide sequence ID" value="NZ_JASAVU010000002.1"/>
</dbReference>
<protein>
    <recommendedName>
        <fullName evidence="3">TonB C-terminal domain-containing protein</fullName>
    </recommendedName>
</protein>
<keyword evidence="2" id="KW-1185">Reference proteome</keyword>
<dbReference type="EMBL" id="JASAXT010000005">
    <property type="protein sequence ID" value="MDP8148179.1"/>
    <property type="molecule type" value="Genomic_DNA"/>
</dbReference>
<reference evidence="1 2" key="1">
    <citation type="journal article" date="2023" name="Front. Microbiol.">
        <title>Phylogeography and host specificity of Pasteurellaceae pathogenic to sea-farmed fish in the north-east Atlantic.</title>
        <authorList>
            <person name="Gulla S."/>
            <person name="Colquhoun D.J."/>
            <person name="Olsen A.B."/>
            <person name="Spilsberg B."/>
            <person name="Lagesen K."/>
            <person name="Aakesson C.P."/>
            <person name="Strom S."/>
            <person name="Manji F."/>
            <person name="Birkbeck T.H."/>
            <person name="Nilsen H.K."/>
        </authorList>
    </citation>
    <scope>NUCLEOTIDE SEQUENCE [LARGE SCALE GENOMIC DNA]</scope>
    <source>
        <strain evidence="1 2">NVIB3131</strain>
    </source>
</reference>
<evidence type="ECO:0000313" key="2">
    <source>
        <dbReference type="Proteomes" id="UP001226020"/>
    </source>
</evidence>
<evidence type="ECO:0000313" key="1">
    <source>
        <dbReference type="EMBL" id="MDP8148179.1"/>
    </source>
</evidence>
<gene>
    <name evidence="1" type="ORF">QJU57_03660</name>
</gene>